<protein>
    <submittedName>
        <fullName evidence="1">Uncharacterized protein</fullName>
    </submittedName>
</protein>
<accession>A0ACD1IIG7</accession>
<organism evidence="1 2">
    <name type="scientific">Aspergillus costaricaensis CBS 115574</name>
    <dbReference type="NCBI Taxonomy" id="1448317"/>
    <lineage>
        <taxon>Eukaryota</taxon>
        <taxon>Fungi</taxon>
        <taxon>Dikarya</taxon>
        <taxon>Ascomycota</taxon>
        <taxon>Pezizomycotina</taxon>
        <taxon>Eurotiomycetes</taxon>
        <taxon>Eurotiomycetidae</taxon>
        <taxon>Eurotiales</taxon>
        <taxon>Aspergillaceae</taxon>
        <taxon>Aspergillus</taxon>
        <taxon>Aspergillus subgen. Circumdati</taxon>
    </lineage>
</organism>
<gene>
    <name evidence="1" type="ORF">BO79DRAFT_244889</name>
</gene>
<dbReference type="Proteomes" id="UP000249748">
    <property type="component" value="Unassembled WGS sequence"/>
</dbReference>
<sequence length="293" mass="32659">MSQTLLQYLSVALPAIPIGGTAPSRNTSNPRYGAEDITQVLSWTDFNYSTIIQHYGHILISRQIRRDPFLSPPAFIRDEPHFHARFAELVLPRIRRALRAGFEQLAPELPARRLSPVTFDGGSAAAIIDQFRPDTAYVVVGSGTSSANRAPGDLKVSWKWQSPWRSSQDPMLHREYKQALSQVNFYMDQHTARHGFILTNTELIAVKRLDRNGCLAVSTAIPWTVGGEGQLSVLLALCIDLYILHILAESECRTLILTKIFGYTASPPVKEKVQMISRPSIVKMNHAPSLKSA</sequence>
<proteinExistence type="predicted"/>
<evidence type="ECO:0000313" key="2">
    <source>
        <dbReference type="Proteomes" id="UP000249748"/>
    </source>
</evidence>
<name>A0ACD1IIG7_9EURO</name>
<reference evidence="1" key="1">
    <citation type="submission" date="2018-02" db="EMBL/GenBank/DDBJ databases">
        <title>The genomes of Aspergillus section Nigri reveals drivers in fungal speciation.</title>
        <authorList>
            <consortium name="DOE Joint Genome Institute"/>
            <person name="Vesth T.C."/>
            <person name="Nybo J."/>
            <person name="Theobald S."/>
            <person name="Brandl J."/>
            <person name="Frisvad J.C."/>
            <person name="Nielsen K.F."/>
            <person name="Lyhne E.K."/>
            <person name="Kogle M.E."/>
            <person name="Kuo A."/>
            <person name="Riley R."/>
            <person name="Clum A."/>
            <person name="Nolan M."/>
            <person name="Lipzen A."/>
            <person name="Salamov A."/>
            <person name="Henrissat B."/>
            <person name="Wiebenga A."/>
            <person name="De vries R.P."/>
            <person name="Grigoriev I.V."/>
            <person name="Mortensen U.H."/>
            <person name="Andersen M.R."/>
            <person name="Baker S.E."/>
        </authorList>
    </citation>
    <scope>NUCLEOTIDE SEQUENCE</scope>
    <source>
        <strain evidence="1">CBS 115574</strain>
    </source>
</reference>
<evidence type="ECO:0000313" key="1">
    <source>
        <dbReference type="EMBL" id="RAK90042.1"/>
    </source>
</evidence>
<keyword evidence="2" id="KW-1185">Reference proteome</keyword>
<dbReference type="EMBL" id="KZ824546">
    <property type="protein sequence ID" value="RAK90042.1"/>
    <property type="molecule type" value="Genomic_DNA"/>
</dbReference>